<sequence length="137" mass="16371">MKSKKIIYFVLLIFLFLGCAKKPVPIVMTSVIEFDYLQNQILQKLHYLSETDKNAKVLVKFFNWNLEIANLDSLYYLNTEGYGIVFYNFEKFKINKKNIIDKREFLKIEEMINIKFTTISNLSKNYFPKNSKRKSEE</sequence>
<accession>A0A6S6SCX1</accession>
<proteinExistence type="predicted"/>
<reference evidence="1" key="1">
    <citation type="submission" date="2020-01" db="EMBL/GenBank/DDBJ databases">
        <authorList>
            <person name="Meier V. D."/>
            <person name="Meier V D."/>
        </authorList>
    </citation>
    <scope>NUCLEOTIDE SEQUENCE</scope>
    <source>
        <strain evidence="1">HLG_WM_MAG_01</strain>
    </source>
</reference>
<dbReference type="EMBL" id="CACVAS010000040">
    <property type="protein sequence ID" value="CAA6806173.1"/>
    <property type="molecule type" value="Genomic_DNA"/>
</dbReference>
<dbReference type="AlphaFoldDB" id="A0A6S6SCX1"/>
<evidence type="ECO:0008006" key="2">
    <source>
        <dbReference type="Google" id="ProtNLM"/>
    </source>
</evidence>
<organism evidence="1">
    <name type="scientific">uncultured Sulfurovum sp</name>
    <dbReference type="NCBI Taxonomy" id="269237"/>
    <lineage>
        <taxon>Bacteria</taxon>
        <taxon>Pseudomonadati</taxon>
        <taxon>Campylobacterota</taxon>
        <taxon>Epsilonproteobacteria</taxon>
        <taxon>Campylobacterales</taxon>
        <taxon>Sulfurovaceae</taxon>
        <taxon>Sulfurovum</taxon>
        <taxon>environmental samples</taxon>
    </lineage>
</organism>
<protein>
    <recommendedName>
        <fullName evidence="2">DUF4296 domain-containing protein</fullName>
    </recommendedName>
</protein>
<evidence type="ECO:0000313" key="1">
    <source>
        <dbReference type="EMBL" id="CAA6806173.1"/>
    </source>
</evidence>
<name>A0A6S6SCX1_9BACT</name>
<dbReference type="PROSITE" id="PS51257">
    <property type="entry name" value="PROKAR_LIPOPROTEIN"/>
    <property type="match status" value="1"/>
</dbReference>
<gene>
    <name evidence="1" type="ORF">HELGO_WM33719</name>
</gene>